<dbReference type="AlphaFoldDB" id="A0AA88HLY7"/>
<dbReference type="PANTHER" id="PTHR37984:SF8">
    <property type="entry name" value="CCHC-TYPE DOMAIN-CONTAINING PROTEIN"/>
    <property type="match status" value="1"/>
</dbReference>
<keyword evidence="6" id="KW-0695">RNA-directed DNA polymerase</keyword>
<evidence type="ECO:0000256" key="5">
    <source>
        <dbReference type="ARBA" id="ARBA00022801"/>
    </source>
</evidence>
<proteinExistence type="predicted"/>
<evidence type="ECO:0000256" key="3">
    <source>
        <dbReference type="ARBA" id="ARBA00022722"/>
    </source>
</evidence>
<accession>A0AA88HLY7</accession>
<dbReference type="GO" id="GO:0003964">
    <property type="term" value="F:RNA-directed DNA polymerase activity"/>
    <property type="evidence" value="ECO:0007669"/>
    <property type="project" value="UniProtKB-KW"/>
</dbReference>
<evidence type="ECO:0000313" key="8">
    <source>
        <dbReference type="EMBL" id="KAK2713618.1"/>
    </source>
</evidence>
<keyword evidence="9" id="KW-1185">Reference proteome</keyword>
<dbReference type="CDD" id="cd09274">
    <property type="entry name" value="RNase_HI_RT_Ty3"/>
    <property type="match status" value="1"/>
</dbReference>
<keyword evidence="3" id="KW-0540">Nuclease</keyword>
<evidence type="ECO:0000256" key="2">
    <source>
        <dbReference type="ARBA" id="ARBA00022695"/>
    </source>
</evidence>
<dbReference type="Gene3D" id="3.10.10.10">
    <property type="entry name" value="HIV Type 1 Reverse Transcriptase, subunit A, domain 1"/>
    <property type="match status" value="1"/>
</dbReference>
<keyword evidence="2" id="KW-0548">Nucleotidyltransferase</keyword>
<dbReference type="Pfam" id="PF17917">
    <property type="entry name" value="RT_RNaseH"/>
    <property type="match status" value="1"/>
</dbReference>
<evidence type="ECO:0000256" key="1">
    <source>
        <dbReference type="ARBA" id="ARBA00022679"/>
    </source>
</evidence>
<dbReference type="GO" id="GO:0004519">
    <property type="term" value="F:endonuclease activity"/>
    <property type="evidence" value="ECO:0007669"/>
    <property type="project" value="UniProtKB-KW"/>
</dbReference>
<dbReference type="PANTHER" id="PTHR37984">
    <property type="entry name" value="PROTEIN CBG26694"/>
    <property type="match status" value="1"/>
</dbReference>
<evidence type="ECO:0000259" key="7">
    <source>
        <dbReference type="Pfam" id="PF17917"/>
    </source>
</evidence>
<evidence type="ECO:0000256" key="4">
    <source>
        <dbReference type="ARBA" id="ARBA00022759"/>
    </source>
</evidence>
<organism evidence="8 9">
    <name type="scientific">Artemia franciscana</name>
    <name type="common">Brine shrimp</name>
    <name type="synonym">Artemia sanfranciscana</name>
    <dbReference type="NCBI Taxonomy" id="6661"/>
    <lineage>
        <taxon>Eukaryota</taxon>
        <taxon>Metazoa</taxon>
        <taxon>Ecdysozoa</taxon>
        <taxon>Arthropoda</taxon>
        <taxon>Crustacea</taxon>
        <taxon>Branchiopoda</taxon>
        <taxon>Anostraca</taxon>
        <taxon>Artemiidae</taxon>
        <taxon>Artemia</taxon>
    </lineage>
</organism>
<sequence length="411" mass="47063">MNVLPLQYYNKLPLRPGLIKGSHKLTSYCGSAIPYAGISYLTCQYKEGKTQSHAFYIVRSNTTPIVGRKTCKDLELIMLILNIKKEDRTTSACSKLVNEYKDILKGIGNLENKCEIHLKENSVPTVYPARKVPLAMKQKLTDELDRLEALNIIEKISEAPDWVNTMVIVKKKDESARLCIDPVDLNKAIRRPCQVQQPRKNSKPFWACSTSYPDTSQVSHSETRPYETSYKNSRTVDLKVDAPKHELGAEILTNGNICGYASRAFSKTEQNYSQLEKEMFAIVNGSKYFHHYIYKREVTVTTDHRPMETILSKPLHQAPIRLQRIMIQTLPYDLEVIYSPGSDIPIADALSRLYLPYTDFQMQRDIEAYVHAVMKTLPVSDSKLRKIRQLTEHYNQLSTFQSVMQCGWPST</sequence>
<keyword evidence="4" id="KW-0255">Endonuclease</keyword>
<dbReference type="InterPro" id="IPR043502">
    <property type="entry name" value="DNA/RNA_pol_sf"/>
</dbReference>
<dbReference type="InterPro" id="IPR041373">
    <property type="entry name" value="RT_RNaseH"/>
</dbReference>
<dbReference type="EMBL" id="JAVRJZ010000014">
    <property type="protein sequence ID" value="KAK2713618.1"/>
    <property type="molecule type" value="Genomic_DNA"/>
</dbReference>
<comment type="caution">
    <text evidence="8">The sequence shown here is derived from an EMBL/GenBank/DDBJ whole genome shotgun (WGS) entry which is preliminary data.</text>
</comment>
<keyword evidence="5" id="KW-0378">Hydrolase</keyword>
<dbReference type="Proteomes" id="UP001187531">
    <property type="component" value="Unassembled WGS sequence"/>
</dbReference>
<dbReference type="InterPro" id="IPR050951">
    <property type="entry name" value="Retrovirus_Pol_polyprotein"/>
</dbReference>
<gene>
    <name evidence="8" type="ORF">QYM36_009479</name>
</gene>
<dbReference type="GO" id="GO:0016787">
    <property type="term" value="F:hydrolase activity"/>
    <property type="evidence" value="ECO:0007669"/>
    <property type="project" value="UniProtKB-KW"/>
</dbReference>
<feature type="domain" description="Reverse transcriptase RNase H-like" evidence="7">
    <location>
        <begin position="233"/>
        <end position="327"/>
    </location>
</feature>
<evidence type="ECO:0000256" key="6">
    <source>
        <dbReference type="ARBA" id="ARBA00022918"/>
    </source>
</evidence>
<keyword evidence="1" id="KW-0808">Transferase</keyword>
<dbReference type="SUPFAM" id="SSF56672">
    <property type="entry name" value="DNA/RNA polymerases"/>
    <property type="match status" value="1"/>
</dbReference>
<reference evidence="8" key="1">
    <citation type="submission" date="2023-07" db="EMBL/GenBank/DDBJ databases">
        <title>Chromosome-level genome assembly of Artemia franciscana.</title>
        <authorList>
            <person name="Jo E."/>
        </authorList>
    </citation>
    <scope>NUCLEOTIDE SEQUENCE</scope>
    <source>
        <tissue evidence="8">Whole body</tissue>
    </source>
</reference>
<protein>
    <recommendedName>
        <fullName evidence="7">Reverse transcriptase RNase H-like domain-containing protein</fullName>
    </recommendedName>
</protein>
<evidence type="ECO:0000313" key="9">
    <source>
        <dbReference type="Proteomes" id="UP001187531"/>
    </source>
</evidence>
<name>A0AA88HLY7_ARTSF</name>